<dbReference type="GO" id="GO:0031124">
    <property type="term" value="P:mRNA 3'-end processing"/>
    <property type="evidence" value="ECO:0007669"/>
    <property type="project" value="InterPro"/>
</dbReference>
<dbReference type="PANTHER" id="PTHR22836:SF0">
    <property type="entry name" value="PRE-MRNA 3' END PROCESSING PROTEIN WDR33"/>
    <property type="match status" value="1"/>
</dbReference>
<sequence length="252" mass="29206">EKKMDDSGGVLTIPMQPMQPPQGFQTFQRPNARTFQRRGPPSDAKGGAQDGDTSTGPVMFDGKRMRKAVHRKTVDYNSAVVQYLENRVWQRDYRDMRAIQPDSLYQIDIPPPIAMINNSMNCVTTKFIRASTNKFRCPIFCLAWTPEGRRLVTGASSGEFTLWNGLTFNFETILQAHDTSCRAMQWSHNDNWMVTADHFGYIKYWQSNMNNVKMYQGHKEPIRGIRYHHLHMDLLSSRKNFLFCDRRLTLVC</sequence>
<dbReference type="InterPro" id="IPR001680">
    <property type="entry name" value="WD40_rpt"/>
</dbReference>
<dbReference type="InterPro" id="IPR045245">
    <property type="entry name" value="Pfs2-like"/>
</dbReference>
<accession>A0A8W8KG04</accession>
<proteinExistence type="predicted"/>
<evidence type="ECO:0000256" key="2">
    <source>
        <dbReference type="SAM" id="MobiDB-lite"/>
    </source>
</evidence>
<dbReference type="FunFam" id="2.130.10.10:FF:000077">
    <property type="entry name" value="WD repeat domain 33"/>
    <property type="match status" value="1"/>
</dbReference>
<feature type="compositionally biased region" description="Polar residues" evidence="2">
    <location>
        <begin position="23"/>
        <end position="34"/>
    </location>
</feature>
<dbReference type="AlphaFoldDB" id="A0A8W8KG04"/>
<organism evidence="3 4">
    <name type="scientific">Magallana gigas</name>
    <name type="common">Pacific oyster</name>
    <name type="synonym">Crassostrea gigas</name>
    <dbReference type="NCBI Taxonomy" id="29159"/>
    <lineage>
        <taxon>Eukaryota</taxon>
        <taxon>Metazoa</taxon>
        <taxon>Spiralia</taxon>
        <taxon>Lophotrochozoa</taxon>
        <taxon>Mollusca</taxon>
        <taxon>Bivalvia</taxon>
        <taxon>Autobranchia</taxon>
        <taxon>Pteriomorphia</taxon>
        <taxon>Ostreida</taxon>
        <taxon>Ostreoidea</taxon>
        <taxon>Ostreidae</taxon>
        <taxon>Magallana</taxon>
    </lineage>
</organism>
<keyword evidence="4" id="KW-1185">Reference proteome</keyword>
<name>A0A8W8KG04_MAGGI</name>
<reference evidence="3" key="1">
    <citation type="submission" date="2022-08" db="UniProtKB">
        <authorList>
            <consortium name="EnsemblMetazoa"/>
        </authorList>
    </citation>
    <scope>IDENTIFICATION</scope>
    <source>
        <strain evidence="3">05x7-T-G4-1.051#20</strain>
    </source>
</reference>
<evidence type="ECO:0000313" key="4">
    <source>
        <dbReference type="Proteomes" id="UP000005408"/>
    </source>
</evidence>
<protein>
    <recommendedName>
        <fullName evidence="5">WD repeat-containing protein 33</fullName>
    </recommendedName>
</protein>
<dbReference type="SMART" id="SM00320">
    <property type="entry name" value="WD40"/>
    <property type="match status" value="2"/>
</dbReference>
<dbReference type="EnsemblMetazoa" id="G23008.5">
    <property type="protein sequence ID" value="G23008.5:cds"/>
    <property type="gene ID" value="G23008"/>
</dbReference>
<dbReference type="Gene3D" id="2.130.10.10">
    <property type="entry name" value="YVTN repeat-like/Quinoprotein amine dehydrogenase"/>
    <property type="match status" value="1"/>
</dbReference>
<evidence type="ECO:0008006" key="5">
    <source>
        <dbReference type="Google" id="ProtNLM"/>
    </source>
</evidence>
<evidence type="ECO:0000256" key="1">
    <source>
        <dbReference type="PROSITE-ProRule" id="PRU00221"/>
    </source>
</evidence>
<evidence type="ECO:0000313" key="3">
    <source>
        <dbReference type="EnsemblMetazoa" id="G23008.5:cds"/>
    </source>
</evidence>
<feature type="repeat" description="WD" evidence="1">
    <location>
        <begin position="139"/>
        <end position="164"/>
    </location>
</feature>
<dbReference type="Pfam" id="PF00400">
    <property type="entry name" value="WD40"/>
    <property type="match status" value="2"/>
</dbReference>
<feature type="region of interest" description="Disordered" evidence="2">
    <location>
        <begin position="1"/>
        <end position="60"/>
    </location>
</feature>
<keyword evidence="1" id="KW-0853">WD repeat</keyword>
<dbReference type="InterPro" id="IPR036322">
    <property type="entry name" value="WD40_repeat_dom_sf"/>
</dbReference>
<dbReference type="PROSITE" id="PS50082">
    <property type="entry name" value="WD_REPEATS_2"/>
    <property type="match status" value="1"/>
</dbReference>
<dbReference type="Proteomes" id="UP000005408">
    <property type="component" value="Unassembled WGS sequence"/>
</dbReference>
<dbReference type="InterPro" id="IPR015943">
    <property type="entry name" value="WD40/YVTN_repeat-like_dom_sf"/>
</dbReference>
<dbReference type="SUPFAM" id="SSF50978">
    <property type="entry name" value="WD40 repeat-like"/>
    <property type="match status" value="1"/>
</dbReference>
<dbReference type="PANTHER" id="PTHR22836">
    <property type="entry name" value="WD40 REPEAT PROTEIN"/>
    <property type="match status" value="1"/>
</dbReference>
<dbReference type="GO" id="GO:0005847">
    <property type="term" value="C:mRNA cleavage and polyadenylation specificity factor complex"/>
    <property type="evidence" value="ECO:0007669"/>
    <property type="project" value="TreeGrafter"/>
</dbReference>